<dbReference type="PROSITE" id="PS50075">
    <property type="entry name" value="CARRIER"/>
    <property type="match status" value="1"/>
</dbReference>
<protein>
    <submittedName>
        <fullName evidence="6">SDR family NAD(P)-dependent oxidoreductase</fullName>
    </submittedName>
</protein>
<dbReference type="InterPro" id="IPR020806">
    <property type="entry name" value="PKS_PP-bd"/>
</dbReference>
<keyword evidence="2" id="KW-0597">Phosphoprotein</keyword>
<dbReference type="PANTHER" id="PTHR43775">
    <property type="entry name" value="FATTY ACID SYNTHASE"/>
    <property type="match status" value="1"/>
</dbReference>
<dbReference type="SMART" id="SM00823">
    <property type="entry name" value="PKS_PP"/>
    <property type="match status" value="1"/>
</dbReference>
<evidence type="ECO:0000259" key="5">
    <source>
        <dbReference type="PROSITE" id="PS50075"/>
    </source>
</evidence>
<evidence type="ECO:0000256" key="1">
    <source>
        <dbReference type="ARBA" id="ARBA00022450"/>
    </source>
</evidence>
<sequence length="537" mass="56852">RGGRFIEMGKTDIRDPKVVGAAHAGVRYRSYDLLEAGPDRIQEMLVEISALFELGVTTSAPIRAWDVRRGAEALRFLREGRNIGKVVLTVPQALDPSGPVLVTGGTSGLGALFAKHLVERHGVRDLLLVSRRGAAAEGVAELVAELAEAGATVRVEACDVADRDQVASLIASLERPLTAVVHAAGVLDDGVIESMTAEQVERVMRPKVDAAWHLHELTAGMDLAAFVLFSSAAGQLGNPGQANYAAANAALDALAAKRRTEGLPATSLAWGLWADATGMTGELGEADLARMERTGVGALSQELGLELFDHSLGSETALLVPVRLDLAALRLQAQDGMLPALLRGLVRTAARRADSAGGSLTQRLAGLTEADAEQLVQELVQAQVAAVRGNASGAEVSPDRAFKELGFDSLAAVELRNRLTRITGLRLPATLVFDHPTPADVARLLLKEAGGGATEEVRSPFDEELTRFEELLTAAVGDERVLAGIESRLRYLSNRMRVVLSGHDSQLDGTGTTADDELDAVSDDEMFDLIDKELGAA</sequence>
<dbReference type="Gene3D" id="3.40.50.720">
    <property type="entry name" value="NAD(P)-binding Rossmann-like Domain"/>
    <property type="match status" value="1"/>
</dbReference>
<evidence type="ECO:0000313" key="6">
    <source>
        <dbReference type="EMBL" id="MFC5891138.1"/>
    </source>
</evidence>
<accession>A0ABW1F9Y0</accession>
<dbReference type="InterPro" id="IPR036736">
    <property type="entry name" value="ACP-like_sf"/>
</dbReference>
<gene>
    <name evidence="6" type="ORF">ACFP0N_39930</name>
</gene>
<keyword evidence="7" id="KW-1185">Reference proteome</keyword>
<dbReference type="PROSITE" id="PS00012">
    <property type="entry name" value="PHOSPHOPANTETHEINE"/>
    <property type="match status" value="1"/>
</dbReference>
<evidence type="ECO:0000256" key="4">
    <source>
        <dbReference type="ARBA" id="ARBA00023268"/>
    </source>
</evidence>
<dbReference type="Proteomes" id="UP001596067">
    <property type="component" value="Unassembled WGS sequence"/>
</dbReference>
<dbReference type="Pfam" id="PF08659">
    <property type="entry name" value="KR"/>
    <property type="match status" value="1"/>
</dbReference>
<name>A0ABW1F9Y0_9ACTN</name>
<feature type="non-terminal residue" evidence="6">
    <location>
        <position position="1"/>
    </location>
</feature>
<keyword evidence="4" id="KW-0511">Multifunctional enzyme</keyword>
<proteinExistence type="predicted"/>
<dbReference type="InterPro" id="IPR057326">
    <property type="entry name" value="KR_dom"/>
</dbReference>
<dbReference type="SUPFAM" id="SSF47336">
    <property type="entry name" value="ACP-like"/>
    <property type="match status" value="1"/>
</dbReference>
<dbReference type="SMART" id="SM00822">
    <property type="entry name" value="PKS_KR"/>
    <property type="match status" value="1"/>
</dbReference>
<dbReference type="InterPro" id="IPR006162">
    <property type="entry name" value="Ppantetheine_attach_site"/>
</dbReference>
<evidence type="ECO:0000313" key="7">
    <source>
        <dbReference type="Proteomes" id="UP001596067"/>
    </source>
</evidence>
<dbReference type="SUPFAM" id="SSF51735">
    <property type="entry name" value="NAD(P)-binding Rossmann-fold domains"/>
    <property type="match status" value="1"/>
</dbReference>
<reference evidence="7" key="1">
    <citation type="journal article" date="2019" name="Int. J. Syst. Evol. Microbiol.">
        <title>The Global Catalogue of Microorganisms (GCM) 10K type strain sequencing project: providing services to taxonomists for standard genome sequencing and annotation.</title>
        <authorList>
            <consortium name="The Broad Institute Genomics Platform"/>
            <consortium name="The Broad Institute Genome Sequencing Center for Infectious Disease"/>
            <person name="Wu L."/>
            <person name="Ma J."/>
        </authorList>
    </citation>
    <scope>NUCLEOTIDE SEQUENCE [LARGE SCALE GENOMIC DNA]</scope>
    <source>
        <strain evidence="7">CGMCC 4.1469</strain>
    </source>
</reference>
<dbReference type="InterPro" id="IPR013968">
    <property type="entry name" value="PKS_KR"/>
</dbReference>
<dbReference type="InterPro" id="IPR009081">
    <property type="entry name" value="PP-bd_ACP"/>
</dbReference>
<dbReference type="InterPro" id="IPR050091">
    <property type="entry name" value="PKS_NRPS_Biosynth_Enz"/>
</dbReference>
<evidence type="ECO:0000256" key="3">
    <source>
        <dbReference type="ARBA" id="ARBA00022679"/>
    </source>
</evidence>
<dbReference type="Gene3D" id="1.10.1200.10">
    <property type="entry name" value="ACP-like"/>
    <property type="match status" value="1"/>
</dbReference>
<dbReference type="Pfam" id="PF13602">
    <property type="entry name" value="ADH_zinc_N_2"/>
    <property type="match status" value="1"/>
</dbReference>
<keyword evidence="1" id="KW-0596">Phosphopantetheine</keyword>
<feature type="domain" description="Carrier" evidence="5">
    <location>
        <begin position="374"/>
        <end position="449"/>
    </location>
</feature>
<dbReference type="EMBL" id="JBHSOD010000143">
    <property type="protein sequence ID" value="MFC5891138.1"/>
    <property type="molecule type" value="Genomic_DNA"/>
</dbReference>
<dbReference type="SMART" id="SM01294">
    <property type="entry name" value="PKS_PP_betabranch"/>
    <property type="match status" value="1"/>
</dbReference>
<keyword evidence="3" id="KW-0808">Transferase</keyword>
<dbReference type="RefSeq" id="WP_380238072.1">
    <property type="nucleotide sequence ID" value="NZ_JBHSOD010000143.1"/>
</dbReference>
<dbReference type="PANTHER" id="PTHR43775:SF51">
    <property type="entry name" value="INACTIVE PHENOLPHTHIOCEROL SYNTHESIS POLYKETIDE SYNTHASE TYPE I PKS1-RELATED"/>
    <property type="match status" value="1"/>
</dbReference>
<evidence type="ECO:0000256" key="2">
    <source>
        <dbReference type="ARBA" id="ARBA00022553"/>
    </source>
</evidence>
<comment type="caution">
    <text evidence="6">The sequence shown here is derived from an EMBL/GenBank/DDBJ whole genome shotgun (WGS) entry which is preliminary data.</text>
</comment>
<organism evidence="6 7">
    <name type="scientific">Kitasatospora aburaviensis</name>
    <dbReference type="NCBI Taxonomy" id="67265"/>
    <lineage>
        <taxon>Bacteria</taxon>
        <taxon>Bacillati</taxon>
        <taxon>Actinomycetota</taxon>
        <taxon>Actinomycetes</taxon>
        <taxon>Kitasatosporales</taxon>
        <taxon>Streptomycetaceae</taxon>
        <taxon>Kitasatospora</taxon>
    </lineage>
</organism>
<dbReference type="CDD" id="cd08956">
    <property type="entry name" value="KR_3_FAS_SDR_x"/>
    <property type="match status" value="1"/>
</dbReference>
<dbReference type="InterPro" id="IPR036291">
    <property type="entry name" value="NAD(P)-bd_dom_sf"/>
</dbReference>
<dbReference type="Pfam" id="PF00550">
    <property type="entry name" value="PP-binding"/>
    <property type="match status" value="1"/>
</dbReference>